<name>A0A7M1RUP9_9CAUD</name>
<accession>A0A7M1RUP9</accession>
<dbReference type="EMBL" id="MT774375">
    <property type="protein sequence ID" value="QOR58068.1"/>
    <property type="molecule type" value="Genomic_DNA"/>
</dbReference>
<protein>
    <submittedName>
        <fullName evidence="1">Uncharacterized protein</fullName>
    </submittedName>
</protein>
<evidence type="ECO:0000313" key="1">
    <source>
        <dbReference type="EMBL" id="QOR58068.1"/>
    </source>
</evidence>
<reference evidence="1 2" key="1">
    <citation type="submission" date="2020-07" db="EMBL/GenBank/DDBJ databases">
        <title>Taxonomic proposal: Crassvirales, a new order of highly abundant and diverse bacterial viruses.</title>
        <authorList>
            <person name="Shkoporov A.N."/>
            <person name="Stockdale S.R."/>
            <person name="Guerin E."/>
            <person name="Ross R.P."/>
            <person name="Hill C."/>
        </authorList>
    </citation>
    <scope>NUCLEOTIDE SEQUENCE [LARGE SCALE GENOMIC DNA]</scope>
</reference>
<proteinExistence type="predicted"/>
<dbReference type="Proteomes" id="UP000593838">
    <property type="component" value="Segment"/>
</dbReference>
<dbReference type="RefSeq" id="YP_010110226.1">
    <property type="nucleotide sequence ID" value="NC_055868.1"/>
</dbReference>
<evidence type="ECO:0000313" key="2">
    <source>
        <dbReference type="Proteomes" id="UP000593838"/>
    </source>
</evidence>
<dbReference type="GeneID" id="65128520"/>
<sequence length="106" mass="11389">MYLFPALTCEPVIGSLEAFTKGILRVFEAVLTEPETEINTGRLAPEASAVCLTSKTITPSLGNLHHTLGQIPNTTFSVDSPIAIVFTLGITRSKIFTVLFLPNGLN</sequence>
<organism evidence="1 2">
    <name type="scientific">uncultured phage cr50_1</name>
    <dbReference type="NCBI Taxonomy" id="2772059"/>
    <lineage>
        <taxon>Viruses</taxon>
        <taxon>Duplodnaviria</taxon>
        <taxon>Heunggongvirae</taxon>
        <taxon>Uroviricota</taxon>
        <taxon>Caudoviricetes</taxon>
        <taxon>Crassvirales</taxon>
        <taxon>Suoliviridae</taxon>
        <taxon>Boorivirinae</taxon>
        <taxon>Cohcovirus</taxon>
        <taxon>Cohcovirus hiberniae</taxon>
    </lineage>
</organism>
<dbReference type="KEGG" id="vg:65128520"/>
<keyword evidence="2" id="KW-1185">Reference proteome</keyword>